<keyword evidence="2" id="KW-0732">Signal</keyword>
<proteinExistence type="predicted"/>
<evidence type="ECO:0000313" key="3">
    <source>
        <dbReference type="EMBL" id="SDP56437.1"/>
    </source>
</evidence>
<evidence type="ECO:0000256" key="2">
    <source>
        <dbReference type="SAM" id="SignalP"/>
    </source>
</evidence>
<dbReference type="RefSeq" id="WP_109504775.1">
    <property type="nucleotide sequence ID" value="NZ_FNIR01000016.1"/>
</dbReference>
<protein>
    <submittedName>
        <fullName evidence="3">LPXTG-motif cell wall anchor domain-containing protein</fullName>
    </submittedName>
</protein>
<evidence type="ECO:0000313" key="4">
    <source>
        <dbReference type="Proteomes" id="UP000199088"/>
    </source>
</evidence>
<keyword evidence="1" id="KW-1133">Transmembrane helix</keyword>
<feature type="signal peptide" evidence="2">
    <location>
        <begin position="1"/>
        <end position="35"/>
    </location>
</feature>
<dbReference type="STRING" id="1052260.SAMN05660199_04249"/>
<sequence>MSSPLLRVTAPRTAITTALALGVLAVGGATSAALADDTTQPTVSPAVTTAVTTAAPTAETTPGPVPAEVTAVPVPATGATTSPVHVDAGGGSTGDDTLWLALGGTGAVLAVAGAGLGLVRRRA</sequence>
<keyword evidence="1" id="KW-0812">Transmembrane</keyword>
<organism evidence="3 4">
    <name type="scientific">Klenkia soli</name>
    <dbReference type="NCBI Taxonomy" id="1052260"/>
    <lineage>
        <taxon>Bacteria</taxon>
        <taxon>Bacillati</taxon>
        <taxon>Actinomycetota</taxon>
        <taxon>Actinomycetes</taxon>
        <taxon>Geodermatophilales</taxon>
        <taxon>Geodermatophilaceae</taxon>
        <taxon>Klenkia</taxon>
    </lineage>
</organism>
<name>A0A1H0TQW3_9ACTN</name>
<keyword evidence="1" id="KW-0472">Membrane</keyword>
<gene>
    <name evidence="3" type="ORF">SAMN05660199_04249</name>
</gene>
<dbReference type="EMBL" id="FNIR01000016">
    <property type="protein sequence ID" value="SDP56437.1"/>
    <property type="molecule type" value="Genomic_DNA"/>
</dbReference>
<reference evidence="4" key="1">
    <citation type="submission" date="2016-10" db="EMBL/GenBank/DDBJ databases">
        <authorList>
            <person name="Varghese N."/>
            <person name="Submissions S."/>
        </authorList>
    </citation>
    <scope>NUCLEOTIDE SEQUENCE [LARGE SCALE GENOMIC DNA]</scope>
    <source>
        <strain evidence="4">DSM 45843</strain>
    </source>
</reference>
<feature type="chain" id="PRO_5011655910" evidence="2">
    <location>
        <begin position="36"/>
        <end position="123"/>
    </location>
</feature>
<feature type="transmembrane region" description="Helical" evidence="1">
    <location>
        <begin position="98"/>
        <end position="119"/>
    </location>
</feature>
<dbReference type="NCBIfam" id="TIGR01167">
    <property type="entry name" value="LPXTG_anchor"/>
    <property type="match status" value="1"/>
</dbReference>
<evidence type="ECO:0000256" key="1">
    <source>
        <dbReference type="SAM" id="Phobius"/>
    </source>
</evidence>
<accession>A0A1H0TQW3</accession>
<dbReference type="Proteomes" id="UP000199088">
    <property type="component" value="Unassembled WGS sequence"/>
</dbReference>
<keyword evidence="4" id="KW-1185">Reference proteome</keyword>
<dbReference type="AlphaFoldDB" id="A0A1H0TQW3"/>